<evidence type="ECO:0000256" key="2">
    <source>
        <dbReference type="ARBA" id="ARBA00022448"/>
    </source>
</evidence>
<feature type="transmembrane region" description="Helical" evidence="9">
    <location>
        <begin position="47"/>
        <end position="65"/>
    </location>
</feature>
<dbReference type="InterPro" id="IPR007387">
    <property type="entry name" value="TRAP_DctQ"/>
</dbReference>
<feature type="domain" description="Tripartite ATP-independent periplasmic transporters DctQ component" evidence="10">
    <location>
        <begin position="24"/>
        <end position="154"/>
    </location>
</feature>
<dbReference type="InterPro" id="IPR055348">
    <property type="entry name" value="DctQ"/>
</dbReference>
<reference evidence="11" key="1">
    <citation type="submission" date="2020-09" db="EMBL/GenBank/DDBJ databases">
        <title>New species isolated from human feces.</title>
        <authorList>
            <person name="Kitahara M."/>
            <person name="Shigeno Y."/>
            <person name="Shime M."/>
            <person name="Matsumoto Y."/>
            <person name="Nakamura S."/>
            <person name="Motooka D."/>
            <person name="Fukuoka S."/>
            <person name="Nishikawa H."/>
            <person name="Benno Y."/>
        </authorList>
    </citation>
    <scope>NUCLEOTIDE SEQUENCE</scope>
    <source>
        <strain evidence="11">MM59</strain>
    </source>
</reference>
<proteinExistence type="inferred from homology"/>
<keyword evidence="6 9" id="KW-1133">Transmembrane helix</keyword>
<evidence type="ECO:0000313" key="12">
    <source>
        <dbReference type="Proteomes" id="UP000679848"/>
    </source>
</evidence>
<sequence length="161" mass="17876">MSRVLKKLETGSDQFLGMIGFVGILVITANAFCRFVLRISMAWSDEFLRTIMIYGYFIGAAVMFSQGGCMRLEILDGALKSRVTGYHILNMVLECINIVFFGLMSYYAVQMVVQYILGGTTQSTSSTPAWILPFGCAIGMVIMTVVAVWNVILHFSKVVKN</sequence>
<keyword evidence="4" id="KW-0997">Cell inner membrane</keyword>
<evidence type="ECO:0000256" key="4">
    <source>
        <dbReference type="ARBA" id="ARBA00022519"/>
    </source>
</evidence>
<dbReference type="AlphaFoldDB" id="A0A810QCI2"/>
<evidence type="ECO:0000256" key="7">
    <source>
        <dbReference type="ARBA" id="ARBA00023136"/>
    </source>
</evidence>
<dbReference type="KEGG" id="pfaa:MM59RIKEN_15940"/>
<dbReference type="RefSeq" id="WP_213543078.1">
    <property type="nucleotide sequence ID" value="NZ_AP023420.1"/>
</dbReference>
<organism evidence="11 12">
    <name type="scientific">Pusillibacter faecalis</name>
    <dbReference type="NCBI Taxonomy" id="2714358"/>
    <lineage>
        <taxon>Bacteria</taxon>
        <taxon>Bacillati</taxon>
        <taxon>Bacillota</taxon>
        <taxon>Clostridia</taxon>
        <taxon>Eubacteriales</taxon>
        <taxon>Oscillospiraceae</taxon>
        <taxon>Pusillibacter</taxon>
    </lineage>
</organism>
<dbReference type="GO" id="GO:0005886">
    <property type="term" value="C:plasma membrane"/>
    <property type="evidence" value="ECO:0007669"/>
    <property type="project" value="UniProtKB-SubCell"/>
</dbReference>
<comment type="subcellular location">
    <subcellularLocation>
        <location evidence="1">Cell inner membrane</location>
        <topology evidence="1">Multi-pass membrane protein</topology>
    </subcellularLocation>
</comment>
<evidence type="ECO:0000256" key="1">
    <source>
        <dbReference type="ARBA" id="ARBA00004429"/>
    </source>
</evidence>
<evidence type="ECO:0000256" key="5">
    <source>
        <dbReference type="ARBA" id="ARBA00022692"/>
    </source>
</evidence>
<keyword evidence="12" id="KW-1185">Reference proteome</keyword>
<comment type="similarity">
    <text evidence="8">Belongs to the TRAP transporter small permease family.</text>
</comment>
<dbReference type="Pfam" id="PF04290">
    <property type="entry name" value="DctQ"/>
    <property type="match status" value="1"/>
</dbReference>
<keyword evidence="7 9" id="KW-0472">Membrane</keyword>
<evidence type="ECO:0000313" key="11">
    <source>
        <dbReference type="EMBL" id="BCK84275.1"/>
    </source>
</evidence>
<keyword evidence="3" id="KW-1003">Cell membrane</keyword>
<evidence type="ECO:0000256" key="9">
    <source>
        <dbReference type="SAM" id="Phobius"/>
    </source>
</evidence>
<name>A0A810QCI2_9FIRM</name>
<dbReference type="EMBL" id="AP023420">
    <property type="protein sequence ID" value="BCK84275.1"/>
    <property type="molecule type" value="Genomic_DNA"/>
</dbReference>
<keyword evidence="5 9" id="KW-0812">Transmembrane</keyword>
<evidence type="ECO:0000256" key="8">
    <source>
        <dbReference type="ARBA" id="ARBA00038436"/>
    </source>
</evidence>
<feature type="transmembrane region" description="Helical" evidence="9">
    <location>
        <begin position="129"/>
        <end position="153"/>
    </location>
</feature>
<keyword evidence="2" id="KW-0813">Transport</keyword>
<evidence type="ECO:0000259" key="10">
    <source>
        <dbReference type="Pfam" id="PF04290"/>
    </source>
</evidence>
<gene>
    <name evidence="11" type="ORF">MM59RIKEN_15940</name>
</gene>
<dbReference type="PANTHER" id="PTHR35011">
    <property type="entry name" value="2,3-DIKETO-L-GULONATE TRAP TRANSPORTER SMALL PERMEASE PROTEIN YIAM"/>
    <property type="match status" value="1"/>
</dbReference>
<feature type="transmembrane region" description="Helical" evidence="9">
    <location>
        <begin position="86"/>
        <end position="109"/>
    </location>
</feature>
<feature type="transmembrane region" description="Helical" evidence="9">
    <location>
        <begin position="15"/>
        <end position="41"/>
    </location>
</feature>
<protein>
    <recommendedName>
        <fullName evidence="10">Tripartite ATP-independent periplasmic transporters DctQ component domain-containing protein</fullName>
    </recommendedName>
</protein>
<evidence type="ECO:0000256" key="3">
    <source>
        <dbReference type="ARBA" id="ARBA00022475"/>
    </source>
</evidence>
<evidence type="ECO:0000256" key="6">
    <source>
        <dbReference type="ARBA" id="ARBA00022989"/>
    </source>
</evidence>
<dbReference type="Proteomes" id="UP000679848">
    <property type="component" value="Chromosome"/>
</dbReference>
<accession>A0A810QCI2</accession>